<feature type="region of interest" description="Disordered" evidence="1">
    <location>
        <begin position="604"/>
        <end position="640"/>
    </location>
</feature>
<keyword evidence="3" id="KW-1185">Reference proteome</keyword>
<feature type="compositionally biased region" description="Low complexity" evidence="1">
    <location>
        <begin position="3696"/>
        <end position="3705"/>
    </location>
</feature>
<comment type="caution">
    <text evidence="2">The sequence shown here is derived from an EMBL/GenBank/DDBJ whole genome shotgun (WGS) entry which is preliminary data.</text>
</comment>
<name>A0AAV4JPD3_9GAST</name>
<feature type="region of interest" description="Disordered" evidence="1">
    <location>
        <begin position="54"/>
        <end position="121"/>
    </location>
</feature>
<feature type="compositionally biased region" description="Basic and acidic residues" evidence="1">
    <location>
        <begin position="2465"/>
        <end position="2485"/>
    </location>
</feature>
<feature type="compositionally biased region" description="Polar residues" evidence="1">
    <location>
        <begin position="604"/>
        <end position="618"/>
    </location>
</feature>
<feature type="compositionally biased region" description="Polar residues" evidence="1">
    <location>
        <begin position="3616"/>
        <end position="3627"/>
    </location>
</feature>
<dbReference type="InterPro" id="IPR014752">
    <property type="entry name" value="Arrestin-like_C"/>
</dbReference>
<feature type="region of interest" description="Disordered" evidence="1">
    <location>
        <begin position="1370"/>
        <end position="1425"/>
    </location>
</feature>
<sequence>MCFKVSYGKWRLETTQVSEHDSVLEENGAFPDARFEHQDTAESCRTIVVMPVQEEGESASQDDAQKRSDEHATTEESDSHCSNKDGKNCEPLNSEQSSSRRSVALRRSKSEPPKPDAPSQAANEEALLKLFQNVGSCAEGVQFLQNLPRCRDTNSNCPHVSHFGHDFNIPTTNISASVLNQHIRHQPSQPYYCRQNFTIPPCSLNIQSNSNQIHPPRDTYDPTFIVRVETDAGYQTLLPPEINLQNERYVLSWTSQSPVPHAVPVIHEYQPVKNCKCRTPLMPIFRSGCEYYDQMPRNVSSTSTQTNPFPLGDSQPYQGKGQTSSERPTQAASHSQLSVPDDHMSPTRPQRTVCDHTNSPPEHSRSQFRSSHSLAELCSTMTTQNKEEHNYCLPKASPPNNNFLEDTVLKVNSVLVDNLKQFQQKIAESFKKIQKLQPEDHVHDSNKLTGNHQEINSLPKSNNDQQSPSALAIEEDALKSPKQAASQTHEESPSGTTARLSQILPKGTGPILLLKSPKRPASMCLQEAVSDVKDSRQSKVAIQTNDTAVLPKTSIARTVQVTPNDYSSKIVNVATSKENQISSNIGLDQGTPEPEKCATFANQTNDAHSMPLLSTDNGDQTEDNRNDGKTESKASDTDSEYLEIEAEADSDNYDPTTTELVILSGNSTKGYVNSSELERPRIYDVTASPLCHIFYTVKFNKMPPVYEPSERVTGFLALGVKRNFHCYGIRVRLRGTAHLTVRDDRKGRAFFGAMDFLTLPVSIEKITSIVEGGSLCRMFKELPFSFTLPESSLLPSHYSDENVHVEYELEMMLVFCPACGEFGKEEQHDGCEQPWLLLSKLFIQRKELIFPLSIYEPTEFEKTILVHEEEKLISAVRITGKLSRTVFAIGDVAHVTLTTTGLDDDMPERQIRATFATFLIQEVNMVKNKKTTLKRVMKTDLVQPKDFLIGSSGEKTFRFRLAIDNILPSADINNPADPASTSFKVDYRLKVIVELPGVNHALDVMNQDIFIIEDSPLHRQQCGGRFKKHFIPEPFQVELVEVSFEVSANNHGGRKQDLLSPLEKLLAKIKVNMETSECCKKDVKKAIKMINDGLLYLLFYFTEIDLGPDTKKTLSRKEELERRKAERKIGKKLAKSIPVSESSDKNFRLLKNIVDAKKLQVGTRDQRKCLRNHLKDTLVRLVHHRHWLMEYIEDPHQQGIIVKDSGRTWRVCTFGHQLFSSLMTHEELVREATFPSLDICREIRREKWQFNLLAVDQRIDVCHLMCSKTHEAGRCFHNRIMIDNFVFLDLQKTENHHCLDCENSDVGARRLLAKPELQSIQSANEVKEIPDIQNKMEEDDLELLSKVKAFHRRNPSVFTNLRQTYLEKRPKPNLMLQSNTANPNDLMLPNSSQLTELNKRDGVQSDKTRFSQDKSEKTSSGENKTAGINRVQKTCDNIDHPALECLNTNEIQSEQKFKCVGLEDFKENTKPQFQEEAVSKNLPAKDCKSTNSCELCDTVKGKTIYSMDQNKSNCDGNCSRFDTHVSDEETDINPTNVKVPEIQNGVKLTGSRDAEVDCKMDSNKHESATRYIDSTSCCDSYGEIGHTPNENCKYQELSSSSSGKAGSSTTVVDAIEAGDEKRKMEGSYLAEKSSKPIGTNNAESASQKFEKINSLDACGNTDNVRTVLRKEISKSKCTNEHGKGNYNKNVGYEDSSKSDANSGLINATLSRECATEGTDDDEIYDEKDCKNETNKKEMEENVVRCDIFDGLRSNSVDHCELMLEQRKIDRKSSSATESSNCRKSVESPGRQEESTSAEPVSRKIHKKRTHAIQRKKTGKKAAKRKRANKGKYACVESDSEEIPKILSQYIKYKSDEEPGEEKHEYVRVDVKDREVGGKEKDQQEEDKIEDEQEGRNETDKQERGKEKSEQERKKVIENQEGGKVKDHQNVSKGTNEQETGKEKDEQHREKEKDHQKRGKETDERGEEKEIEEEVGKKRDRKKEERKGEDEEEGRKVKDKEGEKEKDKHGGVREKVEQEGKQVKDDQNEERQTKEQNAGFVKGEQNGQKEKGKQKGGNAKEENQNVKESDEEEHEVEKDEKDDVKERVKSVEQEREKEANKEERRKESHKQDGGRQDEQEEGEEKHEHENEKEKEKQENMKGKDEQEGEKDEQGDVKEKDRKEGEKDEQGDAKEKDKQGENDEQGDIKEKDKQGEKGEPGDIKEKDEQGWKEKDKEEDVKEKDLEGEVKENYGKHEGTEKDEKGDVKEKDEPGDVKEKDEQGDVKEKDEQGGVKGKDEHQDVKGKDEHQDVKEKDEQGDVKERDEQGDVKERDEQGDVKEKDEQGDVKEKDEHQDVKEKDEHQDVKEKDEHQDVKEKDEQEDVKEKDEKGDIKEIHEIQDVKRKDERAVGREIDRLEDVKEKGKEGGKEEKGKQEGEHEKVEEGIENERDEEEGKEDEDEKERYEENAKEKDEENKRTNEEEEKEKDEREGKKVKDEQEDGKEKYGEESCSCKRDFLKNSLPNLSEEHKSCNQFSNLVENAISQSQAEIQINSSENTHKDENVNFENTWNKTEKHLDGNSGPFQTEEYLDESNGLICTASLTHIYLDSKFKKDNVAGTSLELERGKDAKDELSHDNGNLKKISPDKNTLGCAKRNDVTYLSSAKTNRENTEIISFGMDRECSDGHSTFQTSNEMLEGKTLDVERDACSTLYTKDDSCKNHLLLKIEEFENCKRHIEGDGVKERMYTNTEDIEKPSESVSIGTELVITQNVVQKQDSKVNESVCIKGKKRKVVAKFLQESFDKSAQGGNAYVRDKRSSLDEQEVSFTQESRSDSSEMHHQVYNESKVKAMVLVGESMSENSSFGSLKPKPLTLVKKRQQKLAFEGISNDGLFYKKEIESKMPKCHSDMKVSNQSILDLPLKICVKSNDSHLPDVCAETKQVAQLSSKEQQADNLSYVKKLLSANSLQPGAYGGKRGIECDVSYFNTPDLEFNEDHIPIPNRQFETMDQPRSQSNVKQSQDYEKIIRDELIAWGLNKILDVYGLDETLQKKSGMSELYSPKEVKNSLCPDPTKLNPQSELPDFLHNCVSFDDHTCNTLRIIFGYDGPEKLDRLVKCIKSYLDEDFSDVEKNAFNNEGFSRAVQKLCRMALSKDSIPTSQTNGFKSMPKTDAFAEQGSNSNTVTAPGVYYLENIENGIAENKFVDKHDFSNENHYQRKKYPDSNSLGRPQDLSGTKMGVSVQDGQGQDSLVSSRSVPTQQPASLDSTYLTQGGTQQQKVDPTYSTAAISTNPAKEVYSSFPDLTSDGEKFSTGSQGALLHDQRPYQQCSTDYEALCHQDLEQNFSERESRFHRPNWGPKKKYPQILQAEPQLSNFQMNSFQNQLHSTQMYGSQYQNERQLQHHGSSIHNSRLRMYLKLRHDTTVGNARPKSNDVRSWWQANQFRHPNHNAGYVPNQVSNPNNWMSQEQHNVYHSAQKRYGHNLGFDATHLSSRYQPRYQAVQFNQNPSMPMYDQLLPGHTSLNSQTPNQAFTHIRHSNLNHKYQSSQTFPAFSSGGSAPRGHFSLPYREEYSSEATNQYQSSVNSAVDPPTEWFRHLLGKKQNYKHPQDAQTLEPNASLNNQQRRLQKQAQDEPSEAWLQPSSSPPQTWQKQKTKATEEPKPQRKHQKAKQKFSQHQEKDQTQQFLFQQHHKSPVREQRVKEEQPQQEQKEQGQLRQTEHQQTQQEQLHNATLSPEVNPLAPLQIIDYLFNFSSGAGRRLMTQNTRVEHQRHPQHPNPPHSRRNQQQRIFQPRRAHNGSQGAKEK</sequence>
<proteinExistence type="predicted"/>
<feature type="region of interest" description="Disordered" evidence="1">
    <location>
        <begin position="299"/>
        <end position="371"/>
    </location>
</feature>
<feature type="compositionally biased region" description="Basic and acidic residues" evidence="1">
    <location>
        <begin position="1853"/>
        <end position="1881"/>
    </location>
</feature>
<feature type="compositionally biased region" description="Polar residues" evidence="1">
    <location>
        <begin position="347"/>
        <end position="371"/>
    </location>
</feature>
<feature type="compositionally biased region" description="Basic and acidic residues" evidence="1">
    <location>
        <begin position="2440"/>
        <end position="2458"/>
    </location>
</feature>
<feature type="region of interest" description="Disordered" evidence="1">
    <location>
        <begin position="1768"/>
        <end position="1838"/>
    </location>
</feature>
<feature type="compositionally biased region" description="Basic and acidic residues" evidence="1">
    <location>
        <begin position="437"/>
        <end position="446"/>
    </location>
</feature>
<feature type="compositionally biased region" description="Polar residues" evidence="1">
    <location>
        <begin position="299"/>
        <end position="308"/>
    </location>
</feature>
<feature type="compositionally biased region" description="Polar residues" evidence="1">
    <location>
        <begin position="1773"/>
        <end position="1782"/>
    </location>
</feature>
<feature type="region of interest" description="Disordered" evidence="1">
    <location>
        <begin position="1715"/>
        <end position="1735"/>
    </location>
</feature>
<feature type="compositionally biased region" description="Basic and acidic residues" evidence="1">
    <location>
        <begin position="2046"/>
        <end position="2067"/>
    </location>
</feature>
<feature type="compositionally biased region" description="Basic and acidic residues" evidence="1">
    <location>
        <begin position="1893"/>
        <end position="1929"/>
    </location>
</feature>
<feature type="compositionally biased region" description="Polar residues" evidence="1">
    <location>
        <begin position="483"/>
        <end position="500"/>
    </location>
</feature>
<feature type="compositionally biased region" description="Polar residues" evidence="1">
    <location>
        <begin position="3218"/>
        <end position="3258"/>
    </location>
</feature>
<feature type="compositionally biased region" description="Basic and acidic residues" evidence="1">
    <location>
        <begin position="1783"/>
        <end position="1793"/>
    </location>
</feature>
<feature type="region of interest" description="Disordered" evidence="1">
    <location>
        <begin position="437"/>
        <end position="503"/>
    </location>
</feature>
<feature type="compositionally biased region" description="Acidic residues" evidence="1">
    <location>
        <begin position="2427"/>
        <end position="2439"/>
    </location>
</feature>
<organism evidence="2 3">
    <name type="scientific">Elysia marginata</name>
    <dbReference type="NCBI Taxonomy" id="1093978"/>
    <lineage>
        <taxon>Eukaryota</taxon>
        <taxon>Metazoa</taxon>
        <taxon>Spiralia</taxon>
        <taxon>Lophotrochozoa</taxon>
        <taxon>Mollusca</taxon>
        <taxon>Gastropoda</taxon>
        <taxon>Heterobranchia</taxon>
        <taxon>Euthyneura</taxon>
        <taxon>Panpulmonata</taxon>
        <taxon>Sacoglossa</taxon>
        <taxon>Placobranchoidea</taxon>
        <taxon>Plakobranchidae</taxon>
        <taxon>Elysia</taxon>
    </lineage>
</organism>
<gene>
    <name evidence="2" type="ORF">ElyMa_005151100</name>
</gene>
<feature type="compositionally biased region" description="Acidic residues" evidence="1">
    <location>
        <begin position="1882"/>
        <end position="1892"/>
    </location>
</feature>
<accession>A0AAV4JPD3</accession>
<reference evidence="2 3" key="1">
    <citation type="journal article" date="2021" name="Elife">
        <title>Chloroplast acquisition without the gene transfer in kleptoplastic sea slugs, Plakobranchus ocellatus.</title>
        <authorList>
            <person name="Maeda T."/>
            <person name="Takahashi S."/>
            <person name="Yoshida T."/>
            <person name="Shimamura S."/>
            <person name="Takaki Y."/>
            <person name="Nagai Y."/>
            <person name="Toyoda A."/>
            <person name="Suzuki Y."/>
            <person name="Arimoto A."/>
            <person name="Ishii H."/>
            <person name="Satoh N."/>
            <person name="Nishiyama T."/>
            <person name="Hasebe M."/>
            <person name="Maruyama T."/>
            <person name="Minagawa J."/>
            <person name="Obokata J."/>
            <person name="Shigenobu S."/>
        </authorList>
    </citation>
    <scope>NUCLEOTIDE SEQUENCE [LARGE SCALE GENOMIC DNA]</scope>
</reference>
<feature type="region of interest" description="Disordered" evidence="1">
    <location>
        <begin position="2797"/>
        <end position="2816"/>
    </location>
</feature>
<feature type="compositionally biased region" description="Basic and acidic residues" evidence="1">
    <location>
        <begin position="622"/>
        <end position="636"/>
    </location>
</feature>
<feature type="compositionally biased region" description="Basic residues" evidence="1">
    <location>
        <begin position="3756"/>
        <end position="3772"/>
    </location>
</feature>
<feature type="compositionally biased region" description="Polar residues" evidence="1">
    <location>
        <begin position="3590"/>
        <end position="3600"/>
    </location>
</feature>
<keyword evidence="2" id="KW-0176">Collagen</keyword>
<feature type="compositionally biased region" description="Basic and acidic residues" evidence="1">
    <location>
        <begin position="63"/>
        <end position="88"/>
    </location>
</feature>
<protein>
    <submittedName>
        <fullName evidence="2">Collagen-like protein 7</fullName>
    </submittedName>
</protein>
<evidence type="ECO:0000313" key="3">
    <source>
        <dbReference type="Proteomes" id="UP000762676"/>
    </source>
</evidence>
<feature type="region of interest" description="Disordered" evidence="1">
    <location>
        <begin position="3590"/>
        <end position="3705"/>
    </location>
</feature>
<feature type="compositionally biased region" description="Basic residues" evidence="1">
    <location>
        <begin position="3639"/>
        <end position="3649"/>
    </location>
</feature>
<feature type="compositionally biased region" description="Polar residues" evidence="1">
    <location>
        <begin position="447"/>
        <end position="469"/>
    </location>
</feature>
<feature type="compositionally biased region" description="Basic residues" evidence="1">
    <location>
        <begin position="1802"/>
        <end position="1829"/>
    </location>
</feature>
<dbReference type="GO" id="GO:0005581">
    <property type="term" value="C:collagen trimer"/>
    <property type="evidence" value="ECO:0007669"/>
    <property type="project" value="UniProtKB-KW"/>
</dbReference>
<feature type="compositionally biased region" description="Basic and acidic residues" evidence="1">
    <location>
        <begin position="1938"/>
        <end position="2033"/>
    </location>
</feature>
<feature type="compositionally biased region" description="Basic and acidic residues" evidence="1">
    <location>
        <begin position="1726"/>
        <end position="1735"/>
    </location>
</feature>
<dbReference type="Gene3D" id="2.60.40.640">
    <property type="match status" value="1"/>
</dbReference>
<feature type="compositionally biased region" description="Polar residues" evidence="1">
    <location>
        <begin position="1375"/>
        <end position="1396"/>
    </location>
</feature>
<feature type="compositionally biased region" description="Basic and acidic residues" evidence="1">
    <location>
        <begin position="3670"/>
        <end position="3695"/>
    </location>
</feature>
<feature type="region of interest" description="Disordered" evidence="1">
    <location>
        <begin position="1853"/>
        <end position="2485"/>
    </location>
</feature>
<feature type="compositionally biased region" description="Basic and acidic residues" evidence="1">
    <location>
        <begin position="1397"/>
        <end position="1419"/>
    </location>
</feature>
<feature type="compositionally biased region" description="Basic and acidic residues" evidence="1">
    <location>
        <begin position="2074"/>
        <end position="2426"/>
    </location>
</feature>
<dbReference type="EMBL" id="BMAT01010317">
    <property type="protein sequence ID" value="GFS24166.1"/>
    <property type="molecule type" value="Genomic_DNA"/>
</dbReference>
<evidence type="ECO:0000313" key="2">
    <source>
        <dbReference type="EMBL" id="GFS24166.1"/>
    </source>
</evidence>
<feature type="region of interest" description="Disordered" evidence="1">
    <location>
        <begin position="1679"/>
        <end position="1699"/>
    </location>
</feature>
<dbReference type="Proteomes" id="UP000762676">
    <property type="component" value="Unassembled WGS sequence"/>
</dbReference>
<feature type="compositionally biased region" description="Polar residues" evidence="1">
    <location>
        <begin position="315"/>
        <end position="338"/>
    </location>
</feature>
<evidence type="ECO:0000256" key="1">
    <source>
        <dbReference type="SAM" id="MobiDB-lite"/>
    </source>
</evidence>
<feature type="region of interest" description="Disordered" evidence="1">
    <location>
        <begin position="3191"/>
        <end position="3258"/>
    </location>
</feature>
<feature type="region of interest" description="Disordered" evidence="1">
    <location>
        <begin position="3741"/>
        <end position="3781"/>
    </location>
</feature>